<feature type="domain" description="Vta1 C-terminal" evidence="11">
    <location>
        <begin position="231"/>
        <end position="265"/>
    </location>
</feature>
<dbReference type="GO" id="GO:0010008">
    <property type="term" value="C:endosome membrane"/>
    <property type="evidence" value="ECO:0007669"/>
    <property type="project" value="UniProtKB-SubCell"/>
</dbReference>
<dbReference type="Gene3D" id="1.25.40.270">
    <property type="entry name" value="Vacuolar protein sorting-associated protein vta1"/>
    <property type="match status" value="1"/>
</dbReference>
<evidence type="ECO:0000313" key="12">
    <source>
        <dbReference type="EMBL" id="ACO15509.1"/>
    </source>
</evidence>
<keyword evidence="4" id="KW-0813">Transport</keyword>
<dbReference type="AlphaFoldDB" id="C1C2K6"/>
<dbReference type="GO" id="GO:0005771">
    <property type="term" value="C:multivesicular body"/>
    <property type="evidence" value="ECO:0007669"/>
    <property type="project" value="TreeGrafter"/>
</dbReference>
<dbReference type="Gene3D" id="1.20.5.420">
    <property type="entry name" value="Immunoglobulin FC, subunit C"/>
    <property type="match status" value="1"/>
</dbReference>
<evidence type="ECO:0000256" key="6">
    <source>
        <dbReference type="ARBA" id="ARBA00022753"/>
    </source>
</evidence>
<name>C1C2K6_CALCM</name>
<dbReference type="PANTHER" id="PTHR46009:SF1">
    <property type="entry name" value="VACUOLAR PROTEIN SORTING-ASSOCIATED PROTEIN VTA1 HOMOLOG"/>
    <property type="match status" value="1"/>
</dbReference>
<dbReference type="Pfam" id="PF04652">
    <property type="entry name" value="Vta1"/>
    <property type="match status" value="1"/>
</dbReference>
<proteinExistence type="evidence at transcript level"/>
<dbReference type="GO" id="GO:0015031">
    <property type="term" value="P:protein transport"/>
    <property type="evidence" value="ECO:0007669"/>
    <property type="project" value="UniProtKB-KW"/>
</dbReference>
<sequence length="273" mass="31045">MGTLQLAPIPPSLRPIAHYLKIATEHENRDPVVSYWARIHALESGMKLDKKSKEALAVLLPLMDWLEKEKKVLSEREEVTSTVVANAHLENYALKLFNWADREDRVSNFNKNVVKAFYTSGNIFEILTTFGETSPEISRAKKYAKWKAAYIHKCLKEGTTPIPGPMEDENTSYSDHEEPPQHEENVDLTPQITFPSNKHFDPAPEKNEHLEEEAYPEPSRSRADDLDPHVAIQVQKYCKYATNALDFANKKSAIDNLEKALHLLQTGDLSHGK</sequence>
<dbReference type="Pfam" id="PF18097">
    <property type="entry name" value="Vta1_C"/>
    <property type="match status" value="1"/>
</dbReference>
<evidence type="ECO:0000256" key="9">
    <source>
        <dbReference type="SAM" id="MobiDB-lite"/>
    </source>
</evidence>
<dbReference type="PANTHER" id="PTHR46009">
    <property type="entry name" value="VACUOLAR PROTEIN SORTING-ASSOCIATED PROTEIN VTA1 HOMOLOG"/>
    <property type="match status" value="1"/>
</dbReference>
<evidence type="ECO:0000256" key="8">
    <source>
        <dbReference type="ARBA" id="ARBA00023136"/>
    </source>
</evidence>
<dbReference type="EMBL" id="BT081085">
    <property type="protein sequence ID" value="ACO15509.1"/>
    <property type="molecule type" value="mRNA"/>
</dbReference>
<reference evidence="12" key="1">
    <citation type="submission" date="2009-03" db="EMBL/GenBank/DDBJ databases">
        <title>Caligus clemensi ESTs and full-length cDNAs.</title>
        <authorList>
            <person name="Yasuike M."/>
            <person name="von Schalburg K."/>
            <person name="Cooper G."/>
            <person name="Leong J."/>
            <person name="Jones S.R.M."/>
            <person name="Koop B.F."/>
        </authorList>
    </citation>
    <scope>NUCLEOTIDE SEQUENCE</scope>
    <source>
        <tissue evidence="12">Whole</tissue>
    </source>
</reference>
<evidence type="ECO:0000256" key="4">
    <source>
        <dbReference type="ARBA" id="ARBA00022448"/>
    </source>
</evidence>
<dbReference type="InterPro" id="IPR044538">
    <property type="entry name" value="Vta1-like"/>
</dbReference>
<protein>
    <submittedName>
        <fullName evidence="12">Vacuolar protein sorting-associated protein VTA1 homolog</fullName>
    </submittedName>
</protein>
<keyword evidence="6" id="KW-0967">Endosome</keyword>
<evidence type="ECO:0000256" key="7">
    <source>
        <dbReference type="ARBA" id="ARBA00022927"/>
    </source>
</evidence>
<comment type="similarity">
    <text evidence="3">Belongs to the VTA1 family.</text>
</comment>
<accession>C1C2K6</accession>
<keyword evidence="5" id="KW-0963">Cytoplasm</keyword>
<keyword evidence="8" id="KW-0472">Membrane</keyword>
<feature type="region of interest" description="Disordered" evidence="9">
    <location>
        <begin position="158"/>
        <end position="225"/>
    </location>
</feature>
<organism evidence="12">
    <name type="scientific">Caligus clemensi</name>
    <name type="common">Sea louse</name>
    <dbReference type="NCBI Taxonomy" id="344056"/>
    <lineage>
        <taxon>Eukaryota</taxon>
        <taxon>Metazoa</taxon>
        <taxon>Ecdysozoa</taxon>
        <taxon>Arthropoda</taxon>
        <taxon>Crustacea</taxon>
        <taxon>Multicrustacea</taxon>
        <taxon>Hexanauplia</taxon>
        <taxon>Copepoda</taxon>
        <taxon>Siphonostomatoida</taxon>
        <taxon>Caligidae</taxon>
        <taxon>Caligus</taxon>
    </lineage>
</organism>
<gene>
    <name evidence="12" type="primary">VTA1</name>
</gene>
<evidence type="ECO:0000256" key="1">
    <source>
        <dbReference type="ARBA" id="ARBA00004481"/>
    </source>
</evidence>
<evidence type="ECO:0000259" key="11">
    <source>
        <dbReference type="Pfam" id="PF18097"/>
    </source>
</evidence>
<feature type="domain" description="Vta1/callose synthase N-terminal" evidence="10">
    <location>
        <begin position="16"/>
        <end position="157"/>
    </location>
</feature>
<feature type="compositionally biased region" description="Basic and acidic residues" evidence="9">
    <location>
        <begin position="198"/>
        <end position="209"/>
    </location>
</feature>
<dbReference type="InterPro" id="IPR023175">
    <property type="entry name" value="Vta1/CALS_N_sf"/>
</dbReference>
<feature type="compositionally biased region" description="Basic and acidic residues" evidence="9">
    <location>
        <begin position="174"/>
        <end position="185"/>
    </location>
</feature>
<dbReference type="GO" id="GO:0032511">
    <property type="term" value="P:late endosome to vacuole transport via multivesicular body sorting pathway"/>
    <property type="evidence" value="ECO:0007669"/>
    <property type="project" value="InterPro"/>
</dbReference>
<evidence type="ECO:0000256" key="5">
    <source>
        <dbReference type="ARBA" id="ARBA00022490"/>
    </source>
</evidence>
<dbReference type="InterPro" id="IPR041212">
    <property type="entry name" value="Vta1_C"/>
</dbReference>
<keyword evidence="7" id="KW-0653">Protein transport</keyword>
<dbReference type="InterPro" id="IPR039431">
    <property type="entry name" value="Vta1/CALS_N"/>
</dbReference>
<evidence type="ECO:0000256" key="3">
    <source>
        <dbReference type="ARBA" id="ARBA00007895"/>
    </source>
</evidence>
<evidence type="ECO:0000256" key="2">
    <source>
        <dbReference type="ARBA" id="ARBA00004496"/>
    </source>
</evidence>
<evidence type="ECO:0000259" key="10">
    <source>
        <dbReference type="Pfam" id="PF04652"/>
    </source>
</evidence>
<comment type="subcellular location">
    <subcellularLocation>
        <location evidence="2">Cytoplasm</location>
    </subcellularLocation>
    <subcellularLocation>
        <location evidence="1">Endosome membrane</location>
        <topology evidence="1">Peripheral membrane protein</topology>
    </subcellularLocation>
</comment>